<sequence length="344" mass="37367">MKLKALSLALLVAAGSAHAQDNNEGVYLGVFGDYYKSEWQNIRDVAGVNVDDSTSWGAELGYRFNNFWSARIEYADMDFDLSGARTGSLDGSRFGVDGLYHFDGGPFYGLFGIKSIDAFESMTFANLGAGYRHMLSENWALNLEGAVYQGLDRGYSDWNGKVGVNYFFGGTGSAKPVEAAPEPVVAAPVDSDNDGVMDADDQCANTPMSDAVDSKGCTLYRDEQVTVSLLVRFPHDNAQVKQQYFDDIKAVAEFMKAHPQSTVVLEGHASAVGAAKYNQWLSKKRADSVAKQLSGLGIDAGRISTVGYGEERLKNTANSRDAHAENRRVEAQVSATEKVKVSRK</sequence>
<keyword evidence="6" id="KW-0406">Ion transport</keyword>
<evidence type="ECO:0000256" key="3">
    <source>
        <dbReference type="ARBA" id="ARBA00022452"/>
    </source>
</evidence>
<dbReference type="InterPro" id="IPR036737">
    <property type="entry name" value="OmpA-like_sf"/>
</dbReference>
<evidence type="ECO:0000256" key="2">
    <source>
        <dbReference type="ARBA" id="ARBA00022448"/>
    </source>
</evidence>
<keyword evidence="4" id="KW-0812">Transmembrane</keyword>
<feature type="chain" id="PRO_5046084218" evidence="12">
    <location>
        <begin position="20"/>
        <end position="344"/>
    </location>
</feature>
<evidence type="ECO:0000313" key="15">
    <source>
        <dbReference type="Proteomes" id="UP001595453"/>
    </source>
</evidence>
<keyword evidence="2" id="KW-0813">Transport</keyword>
<feature type="region of interest" description="Disordered" evidence="11">
    <location>
        <begin position="314"/>
        <end position="344"/>
    </location>
</feature>
<dbReference type="InterPro" id="IPR027385">
    <property type="entry name" value="Beta-barrel_OMP"/>
</dbReference>
<dbReference type="PRINTS" id="PR01021">
    <property type="entry name" value="OMPADOMAIN"/>
</dbReference>
<evidence type="ECO:0000256" key="6">
    <source>
        <dbReference type="ARBA" id="ARBA00023065"/>
    </source>
</evidence>
<dbReference type="Pfam" id="PF00691">
    <property type="entry name" value="OmpA"/>
    <property type="match status" value="1"/>
</dbReference>
<dbReference type="InterPro" id="IPR050330">
    <property type="entry name" value="Bact_OuterMem_StrucFunc"/>
</dbReference>
<feature type="domain" description="OmpA-like" evidence="13">
    <location>
        <begin position="220"/>
        <end position="337"/>
    </location>
</feature>
<dbReference type="PROSITE" id="PS51123">
    <property type="entry name" value="OMPA_2"/>
    <property type="match status" value="1"/>
</dbReference>
<evidence type="ECO:0000256" key="4">
    <source>
        <dbReference type="ARBA" id="ARBA00022692"/>
    </source>
</evidence>
<evidence type="ECO:0000256" key="9">
    <source>
        <dbReference type="ARBA" id="ARBA00023237"/>
    </source>
</evidence>
<comment type="caution">
    <text evidence="14">The sequence shown here is derived from an EMBL/GenBank/DDBJ whole genome shotgun (WGS) entry which is preliminary data.</text>
</comment>
<evidence type="ECO:0000259" key="13">
    <source>
        <dbReference type="PROSITE" id="PS51123"/>
    </source>
</evidence>
<feature type="signal peptide" evidence="12">
    <location>
        <begin position="1"/>
        <end position="19"/>
    </location>
</feature>
<accession>A0ABV7CNW5</accession>
<evidence type="ECO:0000256" key="1">
    <source>
        <dbReference type="ARBA" id="ARBA00004571"/>
    </source>
</evidence>
<dbReference type="Proteomes" id="UP001595453">
    <property type="component" value="Unassembled WGS sequence"/>
</dbReference>
<keyword evidence="9" id="KW-0998">Cell outer membrane</keyword>
<dbReference type="InterPro" id="IPR011250">
    <property type="entry name" value="OMP/PagP_B-barrel"/>
</dbReference>
<keyword evidence="8 10" id="KW-0472">Membrane</keyword>
<dbReference type="SUPFAM" id="SSF56925">
    <property type="entry name" value="OMPA-like"/>
    <property type="match status" value="1"/>
</dbReference>
<gene>
    <name evidence="14" type="ORF">ACFOEE_17665</name>
</gene>
<organism evidence="14 15">
    <name type="scientific">Pseudoalteromonas fenneropenaei</name>
    <dbReference type="NCBI Taxonomy" id="1737459"/>
    <lineage>
        <taxon>Bacteria</taxon>
        <taxon>Pseudomonadati</taxon>
        <taxon>Pseudomonadota</taxon>
        <taxon>Gammaproteobacteria</taxon>
        <taxon>Alteromonadales</taxon>
        <taxon>Pseudoalteromonadaceae</taxon>
        <taxon>Pseudoalteromonas</taxon>
    </lineage>
</organism>
<protein>
    <submittedName>
        <fullName evidence="14">OmpA family protein</fullName>
    </submittedName>
</protein>
<reference evidence="15" key="1">
    <citation type="journal article" date="2019" name="Int. J. Syst. Evol. Microbiol.">
        <title>The Global Catalogue of Microorganisms (GCM) 10K type strain sequencing project: providing services to taxonomists for standard genome sequencing and annotation.</title>
        <authorList>
            <consortium name="The Broad Institute Genomics Platform"/>
            <consortium name="The Broad Institute Genome Sequencing Center for Infectious Disease"/>
            <person name="Wu L."/>
            <person name="Ma J."/>
        </authorList>
    </citation>
    <scope>NUCLEOTIDE SEQUENCE [LARGE SCALE GENOMIC DNA]</scope>
    <source>
        <strain evidence="15">KCTC 42730</strain>
    </source>
</reference>
<dbReference type="RefSeq" id="WP_377127438.1">
    <property type="nucleotide sequence ID" value="NZ_JBHRSD010000039.1"/>
</dbReference>
<dbReference type="Pfam" id="PF13505">
    <property type="entry name" value="OMP_b-brl"/>
    <property type="match status" value="1"/>
</dbReference>
<keyword evidence="7" id="KW-0626">Porin</keyword>
<dbReference type="InterPro" id="IPR006665">
    <property type="entry name" value="OmpA-like"/>
</dbReference>
<evidence type="ECO:0000313" key="14">
    <source>
        <dbReference type="EMBL" id="MFC3034337.1"/>
    </source>
</evidence>
<dbReference type="Gene3D" id="3.30.1330.60">
    <property type="entry name" value="OmpA-like domain"/>
    <property type="match status" value="1"/>
</dbReference>
<dbReference type="PANTHER" id="PTHR30329">
    <property type="entry name" value="STATOR ELEMENT OF FLAGELLAR MOTOR COMPLEX"/>
    <property type="match status" value="1"/>
</dbReference>
<evidence type="ECO:0000256" key="8">
    <source>
        <dbReference type="ARBA" id="ARBA00023136"/>
    </source>
</evidence>
<dbReference type="EMBL" id="JBHRSD010000039">
    <property type="protein sequence ID" value="MFC3034337.1"/>
    <property type="molecule type" value="Genomic_DNA"/>
</dbReference>
<evidence type="ECO:0000256" key="5">
    <source>
        <dbReference type="ARBA" id="ARBA00022729"/>
    </source>
</evidence>
<comment type="subcellular location">
    <subcellularLocation>
        <location evidence="1">Cell outer membrane</location>
        <topology evidence="1">Multi-pass membrane protein</topology>
    </subcellularLocation>
</comment>
<dbReference type="PANTHER" id="PTHR30329:SF21">
    <property type="entry name" value="LIPOPROTEIN YIAD-RELATED"/>
    <property type="match status" value="1"/>
</dbReference>
<dbReference type="SUPFAM" id="SSF103088">
    <property type="entry name" value="OmpA-like"/>
    <property type="match status" value="1"/>
</dbReference>
<feature type="compositionally biased region" description="Basic and acidic residues" evidence="11">
    <location>
        <begin position="314"/>
        <end position="330"/>
    </location>
</feature>
<evidence type="ECO:0000256" key="7">
    <source>
        <dbReference type="ARBA" id="ARBA00023114"/>
    </source>
</evidence>
<dbReference type="Gene3D" id="2.40.160.20">
    <property type="match status" value="1"/>
</dbReference>
<proteinExistence type="predicted"/>
<evidence type="ECO:0000256" key="10">
    <source>
        <dbReference type="PROSITE-ProRule" id="PRU00473"/>
    </source>
</evidence>
<name>A0ABV7CNW5_9GAMM</name>
<keyword evidence="5 12" id="KW-0732">Signal</keyword>
<evidence type="ECO:0000256" key="11">
    <source>
        <dbReference type="SAM" id="MobiDB-lite"/>
    </source>
</evidence>
<keyword evidence="15" id="KW-1185">Reference proteome</keyword>
<evidence type="ECO:0000256" key="12">
    <source>
        <dbReference type="SAM" id="SignalP"/>
    </source>
</evidence>
<keyword evidence="3" id="KW-1134">Transmembrane beta strand</keyword>
<dbReference type="InterPro" id="IPR006664">
    <property type="entry name" value="OMP_bac"/>
</dbReference>
<dbReference type="CDD" id="cd07185">
    <property type="entry name" value="OmpA_C-like"/>
    <property type="match status" value="1"/>
</dbReference>